<feature type="signal peptide" evidence="2">
    <location>
        <begin position="1"/>
        <end position="27"/>
    </location>
</feature>
<accession>A0A7X0U0L6</accession>
<reference evidence="3 4" key="1">
    <citation type="submission" date="2020-08" db="EMBL/GenBank/DDBJ databases">
        <title>Sequencing the genomes of 1000 actinobacteria strains.</title>
        <authorList>
            <person name="Klenk H.-P."/>
        </authorList>
    </citation>
    <scope>NUCLEOTIDE SEQUENCE [LARGE SCALE GENOMIC DNA]</scope>
    <source>
        <strain evidence="3 4">DSM 43768</strain>
    </source>
</reference>
<dbReference type="EMBL" id="JACHMI010000001">
    <property type="protein sequence ID" value="MBB6550862.1"/>
    <property type="molecule type" value="Genomic_DNA"/>
</dbReference>
<keyword evidence="2" id="KW-0732">Signal</keyword>
<gene>
    <name evidence="3" type="ORF">HD593_005657</name>
</gene>
<dbReference type="AlphaFoldDB" id="A0A7X0U0L6"/>
<feature type="chain" id="PRO_5038757151" description="Nuclear transport factor 2 family protein" evidence="2">
    <location>
        <begin position="28"/>
        <end position="125"/>
    </location>
</feature>
<evidence type="ECO:0008006" key="5">
    <source>
        <dbReference type="Google" id="ProtNLM"/>
    </source>
</evidence>
<organism evidence="3 4">
    <name type="scientific">Nonomuraea rubra</name>
    <dbReference type="NCBI Taxonomy" id="46180"/>
    <lineage>
        <taxon>Bacteria</taxon>
        <taxon>Bacillati</taxon>
        <taxon>Actinomycetota</taxon>
        <taxon>Actinomycetes</taxon>
        <taxon>Streptosporangiales</taxon>
        <taxon>Streptosporangiaceae</taxon>
        <taxon>Nonomuraea</taxon>
    </lineage>
</organism>
<dbReference type="Gene3D" id="3.10.450.50">
    <property type="match status" value="1"/>
</dbReference>
<dbReference type="InterPro" id="IPR032710">
    <property type="entry name" value="NTF2-like_dom_sf"/>
</dbReference>
<comment type="caution">
    <text evidence="3">The sequence shown here is derived from an EMBL/GenBank/DDBJ whole genome shotgun (WGS) entry which is preliminary data.</text>
</comment>
<dbReference type="Proteomes" id="UP000565579">
    <property type="component" value="Unassembled WGS sequence"/>
</dbReference>
<feature type="region of interest" description="Disordered" evidence="1">
    <location>
        <begin position="102"/>
        <end position="125"/>
    </location>
</feature>
<name>A0A7X0U0L6_9ACTN</name>
<protein>
    <recommendedName>
        <fullName evidence="5">Nuclear transport factor 2 family protein</fullName>
    </recommendedName>
</protein>
<evidence type="ECO:0000256" key="1">
    <source>
        <dbReference type="SAM" id="MobiDB-lite"/>
    </source>
</evidence>
<sequence>MRTLLVTVTSALALPLGLGLAPASAEAGPERRTEDRTRALLAAFERRDVKAISASIDENATFTIPLSFSGASEPAGHFAGKEQILGYVDSVLTHGRTAAWCTPTSTPTRSPSARSSRALAADQDG</sequence>
<dbReference type="RefSeq" id="WP_185105061.1">
    <property type="nucleotide sequence ID" value="NZ_JACHMI010000001.1"/>
</dbReference>
<evidence type="ECO:0000256" key="2">
    <source>
        <dbReference type="SAM" id="SignalP"/>
    </source>
</evidence>
<evidence type="ECO:0000313" key="3">
    <source>
        <dbReference type="EMBL" id="MBB6550862.1"/>
    </source>
</evidence>
<proteinExistence type="predicted"/>
<keyword evidence="4" id="KW-1185">Reference proteome</keyword>
<dbReference type="SUPFAM" id="SSF54427">
    <property type="entry name" value="NTF2-like"/>
    <property type="match status" value="1"/>
</dbReference>
<evidence type="ECO:0000313" key="4">
    <source>
        <dbReference type="Proteomes" id="UP000565579"/>
    </source>
</evidence>